<dbReference type="RefSeq" id="XP_031018329.1">
    <property type="nucleotide sequence ID" value="XM_031157592.1"/>
</dbReference>
<evidence type="ECO:0000313" key="8">
    <source>
        <dbReference type="Proteomes" id="UP000253153"/>
    </source>
</evidence>
<feature type="region of interest" description="Disordered" evidence="5">
    <location>
        <begin position="124"/>
        <end position="164"/>
    </location>
</feature>
<gene>
    <name evidence="7" type="ORF">FIESC28_03443</name>
</gene>
<feature type="transmembrane region" description="Helical" evidence="6">
    <location>
        <begin position="171"/>
        <end position="195"/>
    </location>
</feature>
<keyword evidence="3 6" id="KW-1133">Transmembrane helix</keyword>
<feature type="compositionally biased region" description="Low complexity" evidence="5">
    <location>
        <begin position="128"/>
        <end position="162"/>
    </location>
</feature>
<evidence type="ECO:0000313" key="7">
    <source>
        <dbReference type="EMBL" id="RBR23738.1"/>
    </source>
</evidence>
<dbReference type="GO" id="GO:0016020">
    <property type="term" value="C:membrane"/>
    <property type="evidence" value="ECO:0007669"/>
    <property type="project" value="UniProtKB-SubCell"/>
</dbReference>
<keyword evidence="4 6" id="KW-0472">Membrane</keyword>
<evidence type="ECO:0000256" key="4">
    <source>
        <dbReference type="ARBA" id="ARBA00023136"/>
    </source>
</evidence>
<feature type="compositionally biased region" description="Basic and acidic residues" evidence="5">
    <location>
        <begin position="290"/>
        <end position="299"/>
    </location>
</feature>
<dbReference type="AlphaFoldDB" id="A0A366S4D5"/>
<evidence type="ECO:0000256" key="5">
    <source>
        <dbReference type="SAM" id="MobiDB-lite"/>
    </source>
</evidence>
<dbReference type="InterPro" id="IPR051694">
    <property type="entry name" value="Immunoregulatory_rcpt-like"/>
</dbReference>
<proteinExistence type="predicted"/>
<dbReference type="PANTHER" id="PTHR15549:SF26">
    <property type="entry name" value="AXIAL BUDDING PATTERN PROTEIN 2-RELATED"/>
    <property type="match status" value="1"/>
</dbReference>
<feature type="region of interest" description="Disordered" evidence="5">
    <location>
        <begin position="287"/>
        <end position="310"/>
    </location>
</feature>
<protein>
    <submittedName>
        <fullName evidence="7">Uncharacterized protein</fullName>
    </submittedName>
</protein>
<sequence length="310" mass="32778">MATSHNKTVDFFGLNCPDSSSKLYICEGATNEFIGCCTSDPCKGGSGICPKDDLRSLSFNPDRYDDLKPQSCDDSRQAKIWWSCIGPDPPFVGCCETNACGDGCPTDQLVAAVLTKREGLRRSFLDPEGAASSSTADTASSTTSSEASDSATSAVSSSSASDGDGGLGTGAIAGIAVGSAALAITLIAALAFLCCRRRRRQRETHGMVAPDQSHRVSVATQPTPMGHNDHHFQSASTVVPYYPSGVSSDYYNKPSPTIPSPRSDNFHMNPAIDQNYGYPRPMGILPEMDGNDRDAHELGADPVGNRRHGD</sequence>
<comment type="caution">
    <text evidence="7">The sequence shown here is derived from an EMBL/GenBank/DDBJ whole genome shotgun (WGS) entry which is preliminary data.</text>
</comment>
<accession>A0A366S4D5</accession>
<dbReference type="EMBL" id="QKXC01000070">
    <property type="protein sequence ID" value="RBR23738.1"/>
    <property type="molecule type" value="Genomic_DNA"/>
</dbReference>
<evidence type="ECO:0000256" key="1">
    <source>
        <dbReference type="ARBA" id="ARBA00004167"/>
    </source>
</evidence>
<evidence type="ECO:0000256" key="6">
    <source>
        <dbReference type="SAM" id="Phobius"/>
    </source>
</evidence>
<comment type="subcellular location">
    <subcellularLocation>
        <location evidence="1">Membrane</location>
        <topology evidence="1">Single-pass membrane protein</topology>
    </subcellularLocation>
</comment>
<evidence type="ECO:0000256" key="3">
    <source>
        <dbReference type="ARBA" id="ARBA00022989"/>
    </source>
</evidence>
<dbReference type="OrthoDB" id="3692311at2759"/>
<dbReference type="GO" id="GO:0071944">
    <property type="term" value="C:cell periphery"/>
    <property type="evidence" value="ECO:0007669"/>
    <property type="project" value="UniProtKB-ARBA"/>
</dbReference>
<dbReference type="PANTHER" id="PTHR15549">
    <property type="entry name" value="PAIRED IMMUNOGLOBULIN-LIKE TYPE 2 RECEPTOR"/>
    <property type="match status" value="1"/>
</dbReference>
<dbReference type="GeneID" id="41992888"/>
<name>A0A366S4D5_9HYPO</name>
<keyword evidence="8" id="KW-1185">Reference proteome</keyword>
<keyword evidence="2 6" id="KW-0812">Transmembrane</keyword>
<organism evidence="7 8">
    <name type="scientific">Fusarium coffeatum</name>
    <dbReference type="NCBI Taxonomy" id="231269"/>
    <lineage>
        <taxon>Eukaryota</taxon>
        <taxon>Fungi</taxon>
        <taxon>Dikarya</taxon>
        <taxon>Ascomycota</taxon>
        <taxon>Pezizomycotina</taxon>
        <taxon>Sordariomycetes</taxon>
        <taxon>Hypocreomycetidae</taxon>
        <taxon>Hypocreales</taxon>
        <taxon>Nectriaceae</taxon>
        <taxon>Fusarium</taxon>
        <taxon>Fusarium incarnatum-equiseti species complex</taxon>
    </lineage>
</organism>
<reference evidence="7 8" key="1">
    <citation type="submission" date="2018-06" db="EMBL/GenBank/DDBJ databases">
        <title>Fusarium incarnatum-equiseti species complex species 28.</title>
        <authorList>
            <person name="Gardiner D.M."/>
        </authorList>
    </citation>
    <scope>NUCLEOTIDE SEQUENCE [LARGE SCALE GENOMIC DNA]</scope>
    <source>
        <strain evidence="7 8">FIESC_28</strain>
    </source>
</reference>
<dbReference type="Proteomes" id="UP000253153">
    <property type="component" value="Unassembled WGS sequence"/>
</dbReference>
<evidence type="ECO:0000256" key="2">
    <source>
        <dbReference type="ARBA" id="ARBA00022692"/>
    </source>
</evidence>